<keyword evidence="3" id="KW-1185">Reference proteome</keyword>
<dbReference type="EMBL" id="BPWL01000010">
    <property type="protein sequence ID" value="GJJ15009.1"/>
    <property type="molecule type" value="Genomic_DNA"/>
</dbReference>
<proteinExistence type="predicted"/>
<sequence>MTDPKLTQFKLLCFDVYGTLVDWEGGIYKNIEPLIRRANKEWSREEALIAFHEVETNIQSRNPTDLYTEILADTYYALAKRLDLPEDEELKQASKDFGNSVGSWSPFGDTIDALARLSKTYRLVVLSNIDKASFAHTQKMLEQGFKFSLVLTAQDIGSYKPNLNNFEYMLRAVNEKFGIEKHEVLVTAVSLYHDHKPANSLGISSVWIAREGSTLPILQDVNYIWKFPTLGDMANAVEEEAT</sequence>
<evidence type="ECO:0000313" key="2">
    <source>
        <dbReference type="EMBL" id="GJJ15009.1"/>
    </source>
</evidence>
<dbReference type="Proteomes" id="UP001050691">
    <property type="component" value="Unassembled WGS sequence"/>
</dbReference>
<dbReference type="Pfam" id="PF00702">
    <property type="entry name" value="Hydrolase"/>
    <property type="match status" value="1"/>
</dbReference>
<accession>A0AAV5AQM5</accession>
<dbReference type="Gene3D" id="3.40.50.1000">
    <property type="entry name" value="HAD superfamily/HAD-like"/>
    <property type="match status" value="1"/>
</dbReference>
<dbReference type="AlphaFoldDB" id="A0AAV5AQM5"/>
<protein>
    <recommendedName>
        <fullName evidence="4">Haloacid dehalogenase</fullName>
    </recommendedName>
</protein>
<dbReference type="SUPFAM" id="SSF56784">
    <property type="entry name" value="HAD-like"/>
    <property type="match status" value="1"/>
</dbReference>
<comment type="caution">
    <text evidence="2">The sequence shown here is derived from an EMBL/GenBank/DDBJ whole genome shotgun (WGS) entry which is preliminary data.</text>
</comment>
<reference evidence="2" key="1">
    <citation type="submission" date="2021-10" db="EMBL/GenBank/DDBJ databases">
        <title>De novo Genome Assembly of Clathrus columnatus (Basidiomycota, Fungi) Using Illumina and Nanopore Sequence Data.</title>
        <authorList>
            <person name="Ogiso-Tanaka E."/>
            <person name="Itagaki H."/>
            <person name="Hosoya T."/>
            <person name="Hosaka K."/>
        </authorList>
    </citation>
    <scope>NUCLEOTIDE SEQUENCE</scope>
    <source>
        <strain evidence="2">MO-923</strain>
    </source>
</reference>
<dbReference type="InterPro" id="IPR036412">
    <property type="entry name" value="HAD-like_sf"/>
</dbReference>
<dbReference type="PANTHER" id="PTHR43316:SF9">
    <property type="entry name" value="ACID DEHALOGENASE, PUTATIVE (AFU_ORTHOLOGUE AFUA_6G14460)-RELATED"/>
    <property type="match status" value="1"/>
</dbReference>
<dbReference type="InterPro" id="IPR051540">
    <property type="entry name" value="S-2-haloacid_dehalogenase"/>
</dbReference>
<evidence type="ECO:0008006" key="4">
    <source>
        <dbReference type="Google" id="ProtNLM"/>
    </source>
</evidence>
<gene>
    <name evidence="2" type="ORF">Clacol_009281</name>
</gene>
<organism evidence="2 3">
    <name type="scientific">Clathrus columnatus</name>
    <dbReference type="NCBI Taxonomy" id="1419009"/>
    <lineage>
        <taxon>Eukaryota</taxon>
        <taxon>Fungi</taxon>
        <taxon>Dikarya</taxon>
        <taxon>Basidiomycota</taxon>
        <taxon>Agaricomycotina</taxon>
        <taxon>Agaricomycetes</taxon>
        <taxon>Phallomycetidae</taxon>
        <taxon>Phallales</taxon>
        <taxon>Clathraceae</taxon>
        <taxon>Clathrus</taxon>
    </lineage>
</organism>
<dbReference type="InterPro" id="IPR023214">
    <property type="entry name" value="HAD_sf"/>
</dbReference>
<evidence type="ECO:0000256" key="1">
    <source>
        <dbReference type="ARBA" id="ARBA00022801"/>
    </source>
</evidence>
<name>A0AAV5AQM5_9AGAM</name>
<keyword evidence="1" id="KW-0378">Hydrolase</keyword>
<dbReference type="GO" id="GO:0016787">
    <property type="term" value="F:hydrolase activity"/>
    <property type="evidence" value="ECO:0007669"/>
    <property type="project" value="UniProtKB-KW"/>
</dbReference>
<evidence type="ECO:0000313" key="3">
    <source>
        <dbReference type="Proteomes" id="UP001050691"/>
    </source>
</evidence>
<dbReference type="Gene3D" id="1.10.150.750">
    <property type="match status" value="1"/>
</dbReference>
<dbReference type="PANTHER" id="PTHR43316">
    <property type="entry name" value="HYDROLASE, HALOACID DELAHOGENASE-RELATED"/>
    <property type="match status" value="1"/>
</dbReference>